<sequence>MGEGQEHSKLSFVYCATVQRSTFLLLPIISFACPPTAPLPSPPAPYPLSYSPGDAAATALPSSSLDRRPQCRHPLPLILPLPSTLPSPLSPFSATAVATSTATLSSHQGRDYFASKKDKVTYILLNFLWTDEDKDDTTHDPAEAVSPNSRRYEPRSGLQTPFLGGLNRAIDEQPSRRCVVAVSVSLDSCSRSLFSVAWKQRAFSLLSVLLPFDVE</sequence>
<accession>A0AA88DSM8</accession>
<feature type="region of interest" description="Disordered" evidence="1">
    <location>
        <begin position="135"/>
        <end position="157"/>
    </location>
</feature>
<dbReference type="Proteomes" id="UP001187192">
    <property type="component" value="Unassembled WGS sequence"/>
</dbReference>
<dbReference type="EMBL" id="BTGU01000106">
    <property type="protein sequence ID" value="GMN61062.1"/>
    <property type="molecule type" value="Genomic_DNA"/>
</dbReference>
<comment type="caution">
    <text evidence="2">The sequence shown here is derived from an EMBL/GenBank/DDBJ whole genome shotgun (WGS) entry which is preliminary data.</text>
</comment>
<evidence type="ECO:0000313" key="3">
    <source>
        <dbReference type="Proteomes" id="UP001187192"/>
    </source>
</evidence>
<evidence type="ECO:0000313" key="2">
    <source>
        <dbReference type="EMBL" id="GMN61062.1"/>
    </source>
</evidence>
<reference evidence="2" key="1">
    <citation type="submission" date="2023-07" db="EMBL/GenBank/DDBJ databases">
        <title>draft genome sequence of fig (Ficus carica).</title>
        <authorList>
            <person name="Takahashi T."/>
            <person name="Nishimura K."/>
        </authorList>
    </citation>
    <scope>NUCLEOTIDE SEQUENCE</scope>
</reference>
<proteinExistence type="predicted"/>
<evidence type="ECO:0000256" key="1">
    <source>
        <dbReference type="SAM" id="MobiDB-lite"/>
    </source>
</evidence>
<keyword evidence="3" id="KW-1185">Reference proteome</keyword>
<name>A0AA88DSM8_FICCA</name>
<dbReference type="AlphaFoldDB" id="A0AA88DSM8"/>
<organism evidence="2 3">
    <name type="scientific">Ficus carica</name>
    <name type="common">Common fig</name>
    <dbReference type="NCBI Taxonomy" id="3494"/>
    <lineage>
        <taxon>Eukaryota</taxon>
        <taxon>Viridiplantae</taxon>
        <taxon>Streptophyta</taxon>
        <taxon>Embryophyta</taxon>
        <taxon>Tracheophyta</taxon>
        <taxon>Spermatophyta</taxon>
        <taxon>Magnoliopsida</taxon>
        <taxon>eudicotyledons</taxon>
        <taxon>Gunneridae</taxon>
        <taxon>Pentapetalae</taxon>
        <taxon>rosids</taxon>
        <taxon>fabids</taxon>
        <taxon>Rosales</taxon>
        <taxon>Moraceae</taxon>
        <taxon>Ficeae</taxon>
        <taxon>Ficus</taxon>
    </lineage>
</organism>
<protein>
    <submittedName>
        <fullName evidence="2">Uncharacterized protein</fullName>
    </submittedName>
</protein>
<gene>
    <name evidence="2" type="ORF">TIFTF001_030144</name>
</gene>